<name>A0A1M6TXS9_PSETH</name>
<keyword evidence="2" id="KW-1185">Reference proteome</keyword>
<evidence type="ECO:0000313" key="2">
    <source>
        <dbReference type="Proteomes" id="UP000184363"/>
    </source>
</evidence>
<dbReference type="AlphaFoldDB" id="A0A1M6TXS9"/>
<organism evidence="1 2">
    <name type="scientific">Pseudonocardia thermophila</name>
    <dbReference type="NCBI Taxonomy" id="1848"/>
    <lineage>
        <taxon>Bacteria</taxon>
        <taxon>Bacillati</taxon>
        <taxon>Actinomycetota</taxon>
        <taxon>Actinomycetes</taxon>
        <taxon>Pseudonocardiales</taxon>
        <taxon>Pseudonocardiaceae</taxon>
        <taxon>Pseudonocardia</taxon>
    </lineage>
</organism>
<dbReference type="EMBL" id="FRAP01000009">
    <property type="protein sequence ID" value="SHK61746.1"/>
    <property type="molecule type" value="Genomic_DNA"/>
</dbReference>
<dbReference type="STRING" id="1848.SAMN05443637_10913"/>
<evidence type="ECO:0000313" key="1">
    <source>
        <dbReference type="EMBL" id="SHK61746.1"/>
    </source>
</evidence>
<dbReference type="OrthoDB" id="4928804at2"/>
<protein>
    <submittedName>
        <fullName evidence="1">Uncharacterized protein</fullName>
    </submittedName>
</protein>
<accession>A0A1M6TXS9</accession>
<dbReference type="Proteomes" id="UP000184363">
    <property type="component" value="Unassembled WGS sequence"/>
</dbReference>
<reference evidence="1 2" key="1">
    <citation type="submission" date="2016-11" db="EMBL/GenBank/DDBJ databases">
        <authorList>
            <person name="Jaros S."/>
            <person name="Januszkiewicz K."/>
            <person name="Wedrychowicz H."/>
        </authorList>
    </citation>
    <scope>NUCLEOTIDE SEQUENCE [LARGE SCALE GENOMIC DNA]</scope>
    <source>
        <strain evidence="1 2">DSM 43832</strain>
    </source>
</reference>
<dbReference type="RefSeq" id="WP_073457343.1">
    <property type="nucleotide sequence ID" value="NZ_CALGVN010000044.1"/>
</dbReference>
<gene>
    <name evidence="1" type="ORF">SAMN05443637_10913</name>
</gene>
<proteinExistence type="predicted"/>
<sequence>MIRAAELFVEAEEMLVEVLGRIRGDDWRIMLPPTVAVPGHPAARRRTMRQAVVDHVREQLALPDVLAGANAVPEPATDPLGPDPQESLLRACAVACSAVGKVVDGAAIVHVPGGDRTTEEYLWQLDVLRCWLAHDVAMWLGSRACPFPESLARAMWEQTAPDAGRWLAEGWFAGEPLPMPDDVSWRDRFLRTAGRDPHPAVH</sequence>